<gene>
    <name evidence="1" type="ORF">BC351_14510</name>
</gene>
<dbReference type="EMBL" id="MBTG01000073">
    <property type="protein sequence ID" value="OPH46694.1"/>
    <property type="molecule type" value="Genomic_DNA"/>
</dbReference>
<name>A0A1V4H6A6_9BACL</name>
<dbReference type="RefSeq" id="WP_079421462.1">
    <property type="nucleotide sequence ID" value="NZ_MBTG01000073.1"/>
</dbReference>
<comment type="caution">
    <text evidence="1">The sequence shown here is derived from an EMBL/GenBank/DDBJ whole genome shotgun (WGS) entry which is preliminary data.</text>
</comment>
<organism evidence="1 2">
    <name type="scientific">Paenibacillus ferrarius</name>
    <dbReference type="NCBI Taxonomy" id="1469647"/>
    <lineage>
        <taxon>Bacteria</taxon>
        <taxon>Bacillati</taxon>
        <taxon>Bacillota</taxon>
        <taxon>Bacilli</taxon>
        <taxon>Bacillales</taxon>
        <taxon>Paenibacillaceae</taxon>
        <taxon>Paenibacillus</taxon>
    </lineage>
</organism>
<reference evidence="2" key="1">
    <citation type="submission" date="2016-07" db="EMBL/GenBank/DDBJ databases">
        <authorList>
            <person name="Florea S."/>
            <person name="Webb J.S."/>
            <person name="Jaromczyk J."/>
            <person name="Schardl C.L."/>
        </authorList>
    </citation>
    <scope>NUCLEOTIDE SEQUENCE [LARGE SCALE GENOMIC DNA]</scope>
    <source>
        <strain evidence="2">CY1</strain>
    </source>
</reference>
<dbReference type="Proteomes" id="UP000190626">
    <property type="component" value="Unassembled WGS sequence"/>
</dbReference>
<evidence type="ECO:0000313" key="2">
    <source>
        <dbReference type="Proteomes" id="UP000190626"/>
    </source>
</evidence>
<protein>
    <submittedName>
        <fullName evidence="1">Uncharacterized protein</fullName>
    </submittedName>
</protein>
<proteinExistence type="predicted"/>
<sequence>MEYADERILAFINEVEKSQQPNDIRTGPVRVGKRYYEFTELAFFDGKLKVLMPSDFVDMPEEQSKLKYPYEQRPQIIKSDETGGINFTLSQIDQELDDESVQELTEGMKALIKRMNPTHVFYTEGLEEAGGKPIGYFDFKGAALDGFIYYIMFFFEFEGKTVMGTFCCPYGDYEDWQEAARQVIRTIRIIHEEEGGGSA</sequence>
<accession>A0A1V4H6A6</accession>
<dbReference type="STRING" id="1469647.BC351_14510"/>
<keyword evidence="2" id="KW-1185">Reference proteome</keyword>
<evidence type="ECO:0000313" key="1">
    <source>
        <dbReference type="EMBL" id="OPH46694.1"/>
    </source>
</evidence>
<dbReference type="AlphaFoldDB" id="A0A1V4H6A6"/>
<dbReference type="OrthoDB" id="249246at2"/>